<dbReference type="RefSeq" id="WP_126619847.1">
    <property type="nucleotide sequence ID" value="NZ_CP034563.1"/>
</dbReference>
<protein>
    <submittedName>
        <fullName evidence="3">LruC domain-containing protein</fullName>
    </submittedName>
</protein>
<dbReference type="Pfam" id="PF16130">
    <property type="entry name" value="DUF4842"/>
    <property type="match status" value="1"/>
</dbReference>
<proteinExistence type="predicted"/>
<organism evidence="3 4">
    <name type="scientific">Flammeovirga pectinis</name>
    <dbReference type="NCBI Taxonomy" id="2494373"/>
    <lineage>
        <taxon>Bacteria</taxon>
        <taxon>Pseudomonadati</taxon>
        <taxon>Bacteroidota</taxon>
        <taxon>Cytophagia</taxon>
        <taxon>Cytophagales</taxon>
        <taxon>Flammeovirgaceae</taxon>
        <taxon>Flammeovirga</taxon>
    </lineage>
</organism>
<reference evidence="3 4" key="1">
    <citation type="submission" date="2018-12" db="EMBL/GenBank/DDBJ databases">
        <title>Flammeovirga pectinis sp. nov., isolated from the gut of the Korean scallop, Patinopecten yessoensis.</title>
        <authorList>
            <person name="Bae J.-W."/>
            <person name="Jeong Y.-S."/>
            <person name="Kang W."/>
        </authorList>
    </citation>
    <scope>NUCLEOTIDE SEQUENCE [LARGE SCALE GENOMIC DNA]</scope>
    <source>
        <strain evidence="3 4">L12M1</strain>
    </source>
</reference>
<sequence>MNNIILIIAVFCLTNCTSIKDDTLIDNQVNNSNINSLVDTKVPTDFNYATTKELSFIITSTNISQAITYKIYAHEFSGEKVVIGEGLSNAEGQLTLIKTVPSYIKTFTIEKYYKGSVFEEKIQSSSNNVYIGFDAFSKNIGLIESSNARINSVCSDQFYGVNSSSEVYIIDVDDSFSSTQAGSNISHSTFACGVDKTGGIIYYNNTNKLYKYIISSGTSSLVGTNGSVGWNYVKMAFHNESGRLFAGASNKLRIVNTSDYSIYRTMTVTGFNTTENAGGDLVFTSTGKLYNVSSSGLYLYTFNGDTTACTATRISSDNFPYTTTGIAVDRFDNLYITTNETTYSKIIKMDPSNGAYQEVKNLSFIVHDLGNYYCLNSELSTVDTDNDGVIDDLDKYPNDANKAYNTYSPSEIGYSSLAFEDLYPSVGDYDFNDIIINYRMNLISNSENKVVSIEAEYIFKYVQGTELTSGFGVQLPIHSDSITSVSGSFLTTGLITVDSKGLETGHSADTPVYIVFDNSYGMTVNSGTLLKSAPINISIDLSAHPIPQADLSDIPFNPFIFINKDRTLEVHLAGKNPTAKFDTNHRSSGEDVGTYKTSDGHPWAIHIPHLFHPSLDGVDITNTYNQFSNFASSGGSSDSDWFNDDTGHRNNDNIIIDTTN</sequence>
<dbReference type="AlphaFoldDB" id="A0A3S9PB58"/>
<feature type="region of interest" description="Disordered" evidence="1">
    <location>
        <begin position="632"/>
        <end position="660"/>
    </location>
</feature>
<evidence type="ECO:0000313" key="3">
    <source>
        <dbReference type="EMBL" id="AZQ65282.1"/>
    </source>
</evidence>
<dbReference type="InterPro" id="IPR032295">
    <property type="entry name" value="DUF4842"/>
</dbReference>
<evidence type="ECO:0000313" key="4">
    <source>
        <dbReference type="Proteomes" id="UP000267268"/>
    </source>
</evidence>
<feature type="domain" description="DUF4842" evidence="2">
    <location>
        <begin position="448"/>
        <end position="642"/>
    </location>
</feature>
<keyword evidence="4" id="KW-1185">Reference proteome</keyword>
<evidence type="ECO:0000256" key="1">
    <source>
        <dbReference type="SAM" id="MobiDB-lite"/>
    </source>
</evidence>
<dbReference type="InterPro" id="IPR031025">
    <property type="entry name" value="LruC_dom"/>
</dbReference>
<gene>
    <name evidence="3" type="ORF">EI427_24005</name>
</gene>
<dbReference type="NCBIfam" id="TIGR04456">
    <property type="entry name" value="LruC_dom"/>
    <property type="match status" value="1"/>
</dbReference>
<dbReference type="SUPFAM" id="SSF63825">
    <property type="entry name" value="YWTD domain"/>
    <property type="match status" value="1"/>
</dbReference>
<dbReference type="EMBL" id="CP034563">
    <property type="protein sequence ID" value="AZQ65282.1"/>
    <property type="molecule type" value="Genomic_DNA"/>
</dbReference>
<dbReference type="OrthoDB" id="1204817at2"/>
<accession>A0A3S9PB58</accession>
<name>A0A3S9PB58_9BACT</name>
<dbReference type="Proteomes" id="UP000267268">
    <property type="component" value="Chromosome 2"/>
</dbReference>
<dbReference type="KEGG" id="fll:EI427_24005"/>
<evidence type="ECO:0000259" key="2">
    <source>
        <dbReference type="Pfam" id="PF16130"/>
    </source>
</evidence>